<organism evidence="3">
    <name type="scientific">Heterosigma akashiwo</name>
    <name type="common">Chromophytic alga</name>
    <name type="synonym">Heterosigma carterae</name>
    <dbReference type="NCBI Taxonomy" id="2829"/>
    <lineage>
        <taxon>Eukaryota</taxon>
        <taxon>Sar</taxon>
        <taxon>Stramenopiles</taxon>
        <taxon>Ochrophyta</taxon>
        <taxon>Raphidophyceae</taxon>
        <taxon>Chattonellales</taxon>
        <taxon>Chattonellaceae</taxon>
        <taxon>Heterosigma</taxon>
    </lineage>
</organism>
<dbReference type="SUPFAM" id="SSF51197">
    <property type="entry name" value="Clavaminate synthase-like"/>
    <property type="match status" value="1"/>
</dbReference>
<dbReference type="AlphaFoldDB" id="A0A7S4D4K1"/>
<name>A0A7S4D4K1_HETAK</name>
<dbReference type="InterPro" id="IPR005123">
    <property type="entry name" value="Oxoglu/Fe-dep_dioxygenase_dom"/>
</dbReference>
<dbReference type="PANTHER" id="PTHR47990">
    <property type="entry name" value="2-OXOGLUTARATE (2OG) AND FE(II)-DEPENDENT OXYGENASE SUPERFAMILY PROTEIN-RELATED"/>
    <property type="match status" value="1"/>
</dbReference>
<dbReference type="Gene3D" id="2.60.120.330">
    <property type="entry name" value="B-lactam Antibiotic, Isopenicillin N Synthase, Chain"/>
    <property type="match status" value="1"/>
</dbReference>
<sequence length="157" mass="16394">MSKQAVTFGAHTDTTFVTLIPCSNIPGLEVFSPALDGWVRPEPACRPGRDIIILPGELLQVLSAGHYPAAVHRVVSVGGGTARVSAPLLVRPNPSAAVNAEAWLCPGGGNGDGEGRGEGAAPPPPPPPVAERLRALDGMNMRDLHQHLVDAFRDMEA</sequence>
<reference evidence="3" key="1">
    <citation type="submission" date="2021-01" db="EMBL/GenBank/DDBJ databases">
        <authorList>
            <person name="Corre E."/>
            <person name="Pelletier E."/>
            <person name="Niang G."/>
            <person name="Scheremetjew M."/>
            <person name="Finn R."/>
            <person name="Kale V."/>
            <person name="Holt S."/>
            <person name="Cochrane G."/>
            <person name="Meng A."/>
            <person name="Brown T."/>
            <person name="Cohen L."/>
        </authorList>
    </citation>
    <scope>NUCLEOTIDE SEQUENCE</scope>
    <source>
        <strain evidence="3">CCMP3107</strain>
    </source>
</reference>
<dbReference type="InterPro" id="IPR027443">
    <property type="entry name" value="IPNS-like_sf"/>
</dbReference>
<proteinExistence type="predicted"/>
<dbReference type="InterPro" id="IPR044861">
    <property type="entry name" value="IPNS-like_FE2OG_OXY"/>
</dbReference>
<feature type="domain" description="Fe2OG dioxygenase" evidence="2">
    <location>
        <begin position="1"/>
        <end position="92"/>
    </location>
</feature>
<dbReference type="InterPro" id="IPR050231">
    <property type="entry name" value="Iron_ascorbate_oxido_reductase"/>
</dbReference>
<dbReference type="EMBL" id="HBIU01015214">
    <property type="protein sequence ID" value="CAE0628423.1"/>
    <property type="molecule type" value="Transcribed_RNA"/>
</dbReference>
<evidence type="ECO:0000313" key="3">
    <source>
        <dbReference type="EMBL" id="CAE0628423.1"/>
    </source>
</evidence>
<dbReference type="Pfam" id="PF03171">
    <property type="entry name" value="2OG-FeII_Oxy"/>
    <property type="match status" value="1"/>
</dbReference>
<gene>
    <name evidence="3" type="ORF">HAKA00212_LOCUS7105</name>
</gene>
<protein>
    <recommendedName>
        <fullName evidence="2">Fe2OG dioxygenase domain-containing protein</fullName>
    </recommendedName>
</protein>
<evidence type="ECO:0000256" key="1">
    <source>
        <dbReference type="SAM" id="MobiDB-lite"/>
    </source>
</evidence>
<evidence type="ECO:0000259" key="2">
    <source>
        <dbReference type="PROSITE" id="PS51471"/>
    </source>
</evidence>
<feature type="region of interest" description="Disordered" evidence="1">
    <location>
        <begin position="106"/>
        <end position="129"/>
    </location>
</feature>
<dbReference type="PROSITE" id="PS51471">
    <property type="entry name" value="FE2OG_OXY"/>
    <property type="match status" value="1"/>
</dbReference>
<accession>A0A7S4D4K1</accession>